<sequence length="145" mass="16361">MPEFATVPAKPWRSTRGLYPGYHTMATAFDRPPYPVSGSQSLRPSFFHQSDSPTIRLSDRPSTHAVSWSTITDKSQTGHCPTVRPSVHPMPSLRSGSPRPYFLHQLTVRPSDRPTVRPSDRLIVSVKRPVWLPCHSLTINVNRLH</sequence>
<comment type="caution">
    <text evidence="2">The sequence shown here is derived from an EMBL/GenBank/DDBJ whole genome shotgun (WGS) entry which is preliminary data.</text>
</comment>
<reference evidence="3" key="1">
    <citation type="submission" date="2017-01" db="EMBL/GenBank/DDBJ databases">
        <title>Comparative genomics of anhydrobiosis in the tardigrade Hypsibius dujardini.</title>
        <authorList>
            <person name="Yoshida Y."/>
            <person name="Koutsovoulos G."/>
            <person name="Laetsch D."/>
            <person name="Stevens L."/>
            <person name="Kumar S."/>
            <person name="Horikawa D."/>
            <person name="Ishino K."/>
            <person name="Komine S."/>
            <person name="Tomita M."/>
            <person name="Blaxter M."/>
            <person name="Arakawa K."/>
        </authorList>
    </citation>
    <scope>NUCLEOTIDE SEQUENCE [LARGE SCALE GENOMIC DNA]</scope>
    <source>
        <strain evidence="3">Z151</strain>
    </source>
</reference>
<dbReference type="EMBL" id="MTYJ01000022">
    <property type="protein sequence ID" value="OQV21594.1"/>
    <property type="molecule type" value="Genomic_DNA"/>
</dbReference>
<accession>A0A1W0X2G7</accession>
<dbReference type="AlphaFoldDB" id="A0A1W0X2G7"/>
<feature type="region of interest" description="Disordered" evidence="1">
    <location>
        <begin position="70"/>
        <end position="99"/>
    </location>
</feature>
<name>A0A1W0X2G7_HYPEX</name>
<evidence type="ECO:0000313" key="3">
    <source>
        <dbReference type="Proteomes" id="UP000192578"/>
    </source>
</evidence>
<evidence type="ECO:0000313" key="2">
    <source>
        <dbReference type="EMBL" id="OQV21594.1"/>
    </source>
</evidence>
<evidence type="ECO:0000256" key="1">
    <source>
        <dbReference type="SAM" id="MobiDB-lite"/>
    </source>
</evidence>
<protein>
    <submittedName>
        <fullName evidence="2">Uncharacterized protein</fullName>
    </submittedName>
</protein>
<keyword evidence="3" id="KW-1185">Reference proteome</keyword>
<dbReference type="Proteomes" id="UP000192578">
    <property type="component" value="Unassembled WGS sequence"/>
</dbReference>
<gene>
    <name evidence="2" type="ORF">BV898_04493</name>
</gene>
<feature type="compositionally biased region" description="Polar residues" evidence="1">
    <location>
        <begin position="70"/>
        <end position="79"/>
    </location>
</feature>
<proteinExistence type="predicted"/>
<organism evidence="2 3">
    <name type="scientific">Hypsibius exemplaris</name>
    <name type="common">Freshwater tardigrade</name>
    <dbReference type="NCBI Taxonomy" id="2072580"/>
    <lineage>
        <taxon>Eukaryota</taxon>
        <taxon>Metazoa</taxon>
        <taxon>Ecdysozoa</taxon>
        <taxon>Tardigrada</taxon>
        <taxon>Eutardigrada</taxon>
        <taxon>Parachela</taxon>
        <taxon>Hypsibioidea</taxon>
        <taxon>Hypsibiidae</taxon>
        <taxon>Hypsibius</taxon>
    </lineage>
</organism>